<keyword evidence="5" id="KW-0997">Cell inner membrane</keyword>
<evidence type="ECO:0008006" key="14">
    <source>
        <dbReference type="Google" id="ProtNLM"/>
    </source>
</evidence>
<keyword evidence="6" id="KW-0633">Potassium transport</keyword>
<gene>
    <name evidence="13" type="ORF">METZ01_LOCUS24832</name>
</gene>
<dbReference type="EMBL" id="UINC01001138">
    <property type="protein sequence ID" value="SUZ71978.1"/>
    <property type="molecule type" value="Genomic_DNA"/>
</dbReference>
<feature type="transmembrane region" description="Helical" evidence="12">
    <location>
        <begin position="23"/>
        <end position="42"/>
    </location>
</feature>
<dbReference type="InterPro" id="IPR003445">
    <property type="entry name" value="Cat_transpt"/>
</dbReference>
<accession>A0A381PZ82</accession>
<evidence type="ECO:0000256" key="9">
    <source>
        <dbReference type="ARBA" id="ARBA00022989"/>
    </source>
</evidence>
<feature type="transmembrane region" description="Helical" evidence="12">
    <location>
        <begin position="218"/>
        <end position="242"/>
    </location>
</feature>
<feature type="transmembrane region" description="Helical" evidence="12">
    <location>
        <begin position="254"/>
        <end position="274"/>
    </location>
</feature>
<evidence type="ECO:0000256" key="3">
    <source>
        <dbReference type="ARBA" id="ARBA00022448"/>
    </source>
</evidence>
<dbReference type="AlphaFoldDB" id="A0A381PZ82"/>
<comment type="similarity">
    <text evidence="2">Belongs to the TrkH potassium transport family.</text>
</comment>
<evidence type="ECO:0000256" key="6">
    <source>
        <dbReference type="ARBA" id="ARBA00022538"/>
    </source>
</evidence>
<evidence type="ECO:0000256" key="8">
    <source>
        <dbReference type="ARBA" id="ARBA00022958"/>
    </source>
</evidence>
<keyword evidence="3" id="KW-0813">Transport</keyword>
<evidence type="ECO:0000256" key="10">
    <source>
        <dbReference type="ARBA" id="ARBA00023065"/>
    </source>
</evidence>
<evidence type="ECO:0000256" key="11">
    <source>
        <dbReference type="ARBA" id="ARBA00023136"/>
    </source>
</evidence>
<proteinExistence type="inferred from homology"/>
<evidence type="ECO:0000313" key="13">
    <source>
        <dbReference type="EMBL" id="SUZ71978.1"/>
    </source>
</evidence>
<keyword evidence="10" id="KW-0406">Ion transport</keyword>
<dbReference type="PANTHER" id="PTHR32024">
    <property type="entry name" value="TRK SYSTEM POTASSIUM UPTAKE PROTEIN TRKG-RELATED"/>
    <property type="match status" value="1"/>
</dbReference>
<feature type="transmembrane region" description="Helical" evidence="12">
    <location>
        <begin position="117"/>
        <end position="137"/>
    </location>
</feature>
<reference evidence="13" key="1">
    <citation type="submission" date="2018-05" db="EMBL/GenBank/DDBJ databases">
        <authorList>
            <person name="Lanie J.A."/>
            <person name="Ng W.-L."/>
            <person name="Kazmierczak K.M."/>
            <person name="Andrzejewski T.M."/>
            <person name="Davidsen T.M."/>
            <person name="Wayne K.J."/>
            <person name="Tettelin H."/>
            <person name="Glass J.I."/>
            <person name="Rusch D."/>
            <person name="Podicherti R."/>
            <person name="Tsui H.-C.T."/>
            <person name="Winkler M.E."/>
        </authorList>
    </citation>
    <scope>NUCLEOTIDE SEQUENCE</scope>
</reference>
<dbReference type="Pfam" id="PF02386">
    <property type="entry name" value="TrkH"/>
    <property type="match status" value="1"/>
</dbReference>
<dbReference type="PIRSF" id="PIRSF006247">
    <property type="entry name" value="TrkH"/>
    <property type="match status" value="1"/>
</dbReference>
<feature type="transmembrane region" description="Helical" evidence="12">
    <location>
        <begin position="435"/>
        <end position="455"/>
    </location>
</feature>
<evidence type="ECO:0000256" key="2">
    <source>
        <dbReference type="ARBA" id="ARBA00009137"/>
    </source>
</evidence>
<evidence type="ECO:0000256" key="7">
    <source>
        <dbReference type="ARBA" id="ARBA00022692"/>
    </source>
</evidence>
<comment type="subcellular location">
    <subcellularLocation>
        <location evidence="1">Cell inner membrane</location>
        <topology evidence="1">Multi-pass membrane protein</topology>
    </subcellularLocation>
</comment>
<dbReference type="PANTHER" id="PTHR32024:SF2">
    <property type="entry name" value="TRK SYSTEM POTASSIUM UPTAKE PROTEIN TRKG-RELATED"/>
    <property type="match status" value="1"/>
</dbReference>
<name>A0A381PZ82_9ZZZZ</name>
<evidence type="ECO:0000256" key="5">
    <source>
        <dbReference type="ARBA" id="ARBA00022519"/>
    </source>
</evidence>
<keyword evidence="8" id="KW-0630">Potassium</keyword>
<dbReference type="GO" id="GO:0005886">
    <property type="term" value="C:plasma membrane"/>
    <property type="evidence" value="ECO:0007669"/>
    <property type="project" value="UniProtKB-SubCell"/>
</dbReference>
<feature type="transmembrane region" description="Helical" evidence="12">
    <location>
        <begin position="374"/>
        <end position="397"/>
    </location>
</feature>
<keyword evidence="9 12" id="KW-1133">Transmembrane helix</keyword>
<keyword evidence="4" id="KW-1003">Cell membrane</keyword>
<dbReference type="InterPro" id="IPR004772">
    <property type="entry name" value="TrkH"/>
</dbReference>
<organism evidence="13">
    <name type="scientific">marine metagenome</name>
    <dbReference type="NCBI Taxonomy" id="408172"/>
    <lineage>
        <taxon>unclassified sequences</taxon>
        <taxon>metagenomes</taxon>
        <taxon>ecological metagenomes</taxon>
    </lineage>
</organism>
<sequence>MFLSLCLFIPGLIDYFSGESQNFYLFKIAGFSFIAAIPVWLLSRKAHSFSNRDVFLVTVFSWVLASIFGSFPFYFSGYFPSYPDALFEAVSGVTTTGATILTDIESLPKSILLWRAFLQWIGGLGIVVFTIALLPLLGVSGEKLFNLEFPGPSSEKMTPRIQETAKILLGFYVGFTFVEFLLLSYSMTFFNAICHAFTTMPTGGFSTFNSSINDQSVYVKAVILLFMIIGGTNFVLHFRALRGGFRSYIRDREFLYYVGLIAIISSMILLISYITSNGSGILDTIFQVVAILTSTGYTATDYELWSPYVKQFMLFGLMFVGAMGGSTSGGMKLIRVVAIFKYARMELKRALHPKAIIPIRIGSKVIEDEVIRKTLGFFLFYIMFFFFASLSFSAMGIDMESSFGAAASGMGNIGPSLGQFGPTDTYLGLPLAGKFIMMFCMFLGRLEIFAVLVLFTKTYWRT</sequence>
<keyword evidence="7 12" id="KW-0812">Transmembrane</keyword>
<feature type="transmembrane region" description="Helical" evidence="12">
    <location>
        <begin position="167"/>
        <end position="198"/>
    </location>
</feature>
<feature type="transmembrane region" description="Helical" evidence="12">
    <location>
        <begin position="312"/>
        <end position="340"/>
    </location>
</feature>
<feature type="transmembrane region" description="Helical" evidence="12">
    <location>
        <begin position="54"/>
        <end position="75"/>
    </location>
</feature>
<evidence type="ECO:0000256" key="4">
    <source>
        <dbReference type="ARBA" id="ARBA00022475"/>
    </source>
</evidence>
<keyword evidence="11 12" id="KW-0472">Membrane</keyword>
<dbReference type="GO" id="GO:0015379">
    <property type="term" value="F:potassium:chloride symporter activity"/>
    <property type="evidence" value="ECO:0007669"/>
    <property type="project" value="InterPro"/>
</dbReference>
<evidence type="ECO:0000256" key="1">
    <source>
        <dbReference type="ARBA" id="ARBA00004429"/>
    </source>
</evidence>
<protein>
    <recommendedName>
        <fullName evidence="14">Potassium transporter</fullName>
    </recommendedName>
</protein>
<evidence type="ECO:0000256" key="12">
    <source>
        <dbReference type="SAM" id="Phobius"/>
    </source>
</evidence>